<keyword evidence="2" id="KW-0808">Transferase</keyword>
<dbReference type="Pfam" id="PF00534">
    <property type="entry name" value="Glycos_transf_1"/>
    <property type="match status" value="1"/>
</dbReference>
<dbReference type="PANTHER" id="PTHR46656">
    <property type="entry name" value="PUTATIVE-RELATED"/>
    <property type="match status" value="1"/>
</dbReference>
<dbReference type="SUPFAM" id="SSF53756">
    <property type="entry name" value="UDP-Glycosyltransferase/glycogen phosphorylase"/>
    <property type="match status" value="1"/>
</dbReference>
<keyword evidence="3" id="KW-1185">Reference proteome</keyword>
<dbReference type="PANTHER" id="PTHR46656:SF3">
    <property type="entry name" value="PUTATIVE-RELATED"/>
    <property type="match status" value="1"/>
</dbReference>
<comment type="caution">
    <text evidence="2">The sequence shown here is derived from an EMBL/GenBank/DDBJ whole genome shotgun (WGS) entry which is preliminary data.</text>
</comment>
<dbReference type="Gene3D" id="3.40.50.2000">
    <property type="entry name" value="Glycogen Phosphorylase B"/>
    <property type="match status" value="1"/>
</dbReference>
<dbReference type="RefSeq" id="WP_006284911.1">
    <property type="nucleotide sequence ID" value="NZ_BALG01000040.1"/>
</dbReference>
<organism evidence="2 3">
    <name type="scientific">Paenibacillus popilliae ATCC 14706</name>
    <dbReference type="NCBI Taxonomy" id="1212764"/>
    <lineage>
        <taxon>Bacteria</taxon>
        <taxon>Bacillati</taxon>
        <taxon>Bacillota</taxon>
        <taxon>Bacilli</taxon>
        <taxon>Bacillales</taxon>
        <taxon>Paenibacillaceae</taxon>
        <taxon>Paenibacillus</taxon>
    </lineage>
</organism>
<dbReference type="GO" id="GO:0016757">
    <property type="term" value="F:glycosyltransferase activity"/>
    <property type="evidence" value="ECO:0007669"/>
    <property type="project" value="InterPro"/>
</dbReference>
<feature type="domain" description="Glycosyl transferase family 1" evidence="1">
    <location>
        <begin position="230"/>
        <end position="347"/>
    </location>
</feature>
<accession>M9LZ86</accession>
<evidence type="ECO:0000259" key="1">
    <source>
        <dbReference type="Pfam" id="PF00534"/>
    </source>
</evidence>
<protein>
    <submittedName>
        <fullName evidence="2">Glycosyltransferase</fullName>
    </submittedName>
</protein>
<evidence type="ECO:0000313" key="3">
    <source>
        <dbReference type="Proteomes" id="UP000029453"/>
    </source>
</evidence>
<gene>
    <name evidence="2" type="ORF">PPOP_0935</name>
</gene>
<sequence length="431" mass="49155">MVVLVIKNFIYQTLYKIATVLKPVLIKILPKGVRQQVKNKLLHLATSNMNKSYNNLEDQHCHGINLVGYSRAEMGIGESCRIAARSIDAADIPFGIINFKGTSSARMSDLSWAHKEMGTSQYDINLIHVNAEQMKDIYTYFGSGLFQNRYNIGVWHWELPDFPDEWLDSFNLVDEIWAPSTFIADAISLKSPVPVIKIPHSIEVNVLEPRSRAYYNLPSESFLFLTMYDINSFEERKNPRASLEAFKRAFEPNDVHVGLVVKVNGLHGKPKEMEQLNELLSNYTNIYFVKETLSRNDTNALIASCDCFISLHRSEGFGLGLAEAMYLGKPAIGTNWSSTTDFMKNNNSCLVDYELVNVMNDFGPYKAYQKWANPDIEHASFYMKKLVEDQEYYCSIANKGKKYIREHYSPKVVGEMMKKRISYINLGVHGG</sequence>
<proteinExistence type="predicted"/>
<reference evidence="2 3" key="1">
    <citation type="submission" date="2012-10" db="EMBL/GenBank/DDBJ databases">
        <title>Draft Genome Sequence of Paenibacillus popilliae ATCC 14706T.</title>
        <authorList>
            <person name="Iiyama K."/>
            <person name="Mori K."/>
            <person name="Mon H."/>
            <person name="Chieda Y."/>
            <person name="Lee J.M."/>
            <person name="Kusakabe T."/>
            <person name="Tashiro K."/>
            <person name="Asano S."/>
            <person name="Yasunaga-Aoki C."/>
            <person name="Shimizu S."/>
        </authorList>
    </citation>
    <scope>NUCLEOTIDE SEQUENCE [LARGE SCALE GENOMIC DNA]</scope>
    <source>
        <strain evidence="2 3">ATCC 14706</strain>
    </source>
</reference>
<name>M9LZ86_PAEPP</name>
<dbReference type="OrthoDB" id="440232at2"/>
<dbReference type="Proteomes" id="UP000029453">
    <property type="component" value="Unassembled WGS sequence"/>
</dbReference>
<dbReference type="CDD" id="cd03801">
    <property type="entry name" value="GT4_PimA-like"/>
    <property type="match status" value="1"/>
</dbReference>
<dbReference type="InterPro" id="IPR001296">
    <property type="entry name" value="Glyco_trans_1"/>
</dbReference>
<dbReference type="EMBL" id="BALG01000040">
    <property type="protein sequence ID" value="GAC41584.1"/>
    <property type="molecule type" value="Genomic_DNA"/>
</dbReference>
<dbReference type="AlphaFoldDB" id="M9LZ86"/>
<evidence type="ECO:0000313" key="2">
    <source>
        <dbReference type="EMBL" id="GAC41584.1"/>
    </source>
</evidence>